<evidence type="ECO:0000256" key="2">
    <source>
        <dbReference type="ARBA" id="ARBA00005236"/>
    </source>
</evidence>
<comment type="caution">
    <text evidence="9">The sequence shown here is derived from an EMBL/GenBank/DDBJ whole genome shotgun (WGS) entry which is preliminary data.</text>
</comment>
<feature type="transmembrane region" description="Helical" evidence="7">
    <location>
        <begin position="323"/>
        <end position="350"/>
    </location>
</feature>
<comment type="subcellular location">
    <subcellularLocation>
        <location evidence="1">Cell membrane</location>
        <topology evidence="1">Multi-pass membrane protein</topology>
    </subcellularLocation>
</comment>
<dbReference type="InterPro" id="IPR003838">
    <property type="entry name" value="ABC3_permease_C"/>
</dbReference>
<protein>
    <submittedName>
        <fullName evidence="9">FtsX-like permease family protein</fullName>
    </submittedName>
</protein>
<evidence type="ECO:0000256" key="5">
    <source>
        <dbReference type="ARBA" id="ARBA00022989"/>
    </source>
</evidence>
<sequence>MKQPFDLAWRLAKEFRKQQQDSRFTSFITKASIWGISLGCAALIILLSVMNGFSEALEDKVLSSIAHGELYSVDNSGIQNVVTQVEQLNNYPFVKQAIPVTQSPGMLQQGNSMHGIGLLGVRIDQHPLAQFTTAYTDIEPHRLADAPLPVFYMGKTLVKNFKLQPGQVIRLLLPSSASADNAKPTMSFQAPTIFNGILGGEINVGGETDNFLVLADLASVSDVLEIASGAKGVQIYYYDAYQAPQLTYQIGYDFPQAVYMSDWTRTHGHLYQDIQLVKVVVYIVLILVIAVASFNIVSSLMMGVKNKQKNIAILKTMGAEESFIARVFVLQGMINGFYGVFWGCLSGIVISLSLPHLLNQWEAFTGTTVLDSEMYFISYLPTSLQFQDVLLTAAIALFLAFLATLYPAKKAANTVAAQHLH</sequence>
<dbReference type="InterPro" id="IPR051447">
    <property type="entry name" value="Lipoprotein-release_system"/>
</dbReference>
<keyword evidence="5 7" id="KW-1133">Transmembrane helix</keyword>
<feature type="transmembrane region" description="Helical" evidence="7">
    <location>
        <begin position="33"/>
        <end position="53"/>
    </location>
</feature>
<dbReference type="Proteomes" id="UP001165413">
    <property type="component" value="Unassembled WGS sequence"/>
</dbReference>
<gene>
    <name evidence="9" type="ORF">NLF92_00055</name>
</gene>
<evidence type="ECO:0000256" key="1">
    <source>
        <dbReference type="ARBA" id="ARBA00004651"/>
    </source>
</evidence>
<keyword evidence="3" id="KW-1003">Cell membrane</keyword>
<accession>A0AA41WZW3</accession>
<evidence type="ECO:0000256" key="7">
    <source>
        <dbReference type="SAM" id="Phobius"/>
    </source>
</evidence>
<evidence type="ECO:0000256" key="6">
    <source>
        <dbReference type="ARBA" id="ARBA00023136"/>
    </source>
</evidence>
<dbReference type="Pfam" id="PF02687">
    <property type="entry name" value="FtsX"/>
    <property type="match status" value="1"/>
</dbReference>
<comment type="similarity">
    <text evidence="2">Belongs to the ABC-4 integral membrane protein family. LolC/E subfamily.</text>
</comment>
<feature type="transmembrane region" description="Helical" evidence="7">
    <location>
        <begin position="389"/>
        <end position="408"/>
    </location>
</feature>
<dbReference type="PANTHER" id="PTHR30489:SF0">
    <property type="entry name" value="LIPOPROTEIN-RELEASING SYSTEM TRANSMEMBRANE PROTEIN LOLE"/>
    <property type="match status" value="1"/>
</dbReference>
<dbReference type="GO" id="GO:0098797">
    <property type="term" value="C:plasma membrane protein complex"/>
    <property type="evidence" value="ECO:0007669"/>
    <property type="project" value="TreeGrafter"/>
</dbReference>
<keyword evidence="4 7" id="KW-0812">Transmembrane</keyword>
<evidence type="ECO:0000313" key="10">
    <source>
        <dbReference type="Proteomes" id="UP001165413"/>
    </source>
</evidence>
<name>A0AA41WZW3_9ALTE</name>
<dbReference type="PANTHER" id="PTHR30489">
    <property type="entry name" value="LIPOPROTEIN-RELEASING SYSTEM TRANSMEMBRANE PROTEIN LOLE"/>
    <property type="match status" value="1"/>
</dbReference>
<evidence type="ECO:0000256" key="3">
    <source>
        <dbReference type="ARBA" id="ARBA00022475"/>
    </source>
</evidence>
<keyword evidence="10" id="KW-1185">Reference proteome</keyword>
<dbReference type="AlphaFoldDB" id="A0AA41WZW3"/>
<proteinExistence type="inferred from homology"/>
<dbReference type="RefSeq" id="WP_254097589.1">
    <property type="nucleotide sequence ID" value="NZ_JANATA010000001.1"/>
</dbReference>
<organism evidence="9 10">
    <name type="scientific">Opacimonas viscosa</name>
    <dbReference type="NCBI Taxonomy" id="2961944"/>
    <lineage>
        <taxon>Bacteria</taxon>
        <taxon>Pseudomonadati</taxon>
        <taxon>Pseudomonadota</taxon>
        <taxon>Gammaproteobacteria</taxon>
        <taxon>Alteromonadales</taxon>
        <taxon>Alteromonadaceae</taxon>
        <taxon>Opacimonas</taxon>
    </lineage>
</organism>
<feature type="transmembrane region" description="Helical" evidence="7">
    <location>
        <begin position="279"/>
        <end position="302"/>
    </location>
</feature>
<evidence type="ECO:0000259" key="8">
    <source>
        <dbReference type="Pfam" id="PF02687"/>
    </source>
</evidence>
<reference evidence="9" key="1">
    <citation type="submission" date="2022-07" db="EMBL/GenBank/DDBJ databases">
        <title>Characterization of the Novel Bacterium Alteromonas immobilis LMIT006 and Alteromonas gregis LMIT007.</title>
        <authorList>
            <person name="Lin X."/>
        </authorList>
    </citation>
    <scope>NUCLEOTIDE SEQUENCE</scope>
    <source>
        <strain evidence="9">LMIT007</strain>
    </source>
</reference>
<dbReference type="GO" id="GO:0044874">
    <property type="term" value="P:lipoprotein localization to outer membrane"/>
    <property type="evidence" value="ECO:0007669"/>
    <property type="project" value="TreeGrafter"/>
</dbReference>
<evidence type="ECO:0000313" key="9">
    <source>
        <dbReference type="EMBL" id="MCP3427337.1"/>
    </source>
</evidence>
<keyword evidence="6 7" id="KW-0472">Membrane</keyword>
<evidence type="ECO:0000256" key="4">
    <source>
        <dbReference type="ARBA" id="ARBA00022692"/>
    </source>
</evidence>
<feature type="domain" description="ABC3 transporter permease C-terminal" evidence="8">
    <location>
        <begin position="283"/>
        <end position="414"/>
    </location>
</feature>
<dbReference type="EMBL" id="JANATA010000001">
    <property type="protein sequence ID" value="MCP3427337.1"/>
    <property type="molecule type" value="Genomic_DNA"/>
</dbReference>